<feature type="compositionally biased region" description="Low complexity" evidence="1">
    <location>
        <begin position="178"/>
        <end position="194"/>
    </location>
</feature>
<accession>A0A9P4K7B4</accession>
<dbReference type="EMBL" id="ML986658">
    <property type="protein sequence ID" value="KAF2261415.1"/>
    <property type="molecule type" value="Genomic_DNA"/>
</dbReference>
<feature type="compositionally biased region" description="Polar residues" evidence="1">
    <location>
        <begin position="125"/>
        <end position="135"/>
    </location>
</feature>
<dbReference type="OrthoDB" id="3800185at2759"/>
<feature type="compositionally biased region" description="Basic residues" evidence="1">
    <location>
        <begin position="115"/>
        <end position="124"/>
    </location>
</feature>
<evidence type="ECO:0000313" key="3">
    <source>
        <dbReference type="Proteomes" id="UP000800093"/>
    </source>
</evidence>
<feature type="region of interest" description="Disordered" evidence="1">
    <location>
        <begin position="1"/>
        <end position="202"/>
    </location>
</feature>
<dbReference type="Proteomes" id="UP000800093">
    <property type="component" value="Unassembled WGS sequence"/>
</dbReference>
<sequence length="286" mass="31736">MKRKHTQCPNWGSNGSYPPLAPDKHLAANPTMNPQYNQQPPVALWPTSQFLSSSPAKHHTYQPGFHPPDQAIQNNNRRATTTPTMHQRPPRKKVHDTPRKAPQKAPNETPSPSHPKPRGRRPQNKKSATARQTCTPARGETRGSEDVGKDRYGGAGGVVLASGITTRSHRNPTRYAFTPTPSRSLTPSTRRSPSIYQESELPKAQDAIPSNLRGAKAAMGQVVWDQYVALVEAYVDREVGEEEFERGSRKLFLMGDERAGVLLRERVGEMVARGREAEGGRMLGWL</sequence>
<name>A0A9P4K7B4_9PLEO</name>
<feature type="compositionally biased region" description="Polar residues" evidence="1">
    <location>
        <begin position="7"/>
        <end position="16"/>
    </location>
</feature>
<feature type="compositionally biased region" description="Polar residues" evidence="1">
    <location>
        <begin position="71"/>
        <end position="85"/>
    </location>
</feature>
<proteinExistence type="predicted"/>
<evidence type="ECO:0000313" key="2">
    <source>
        <dbReference type="EMBL" id="KAF2261415.1"/>
    </source>
</evidence>
<reference evidence="3" key="1">
    <citation type="journal article" date="2020" name="Stud. Mycol.">
        <title>101 Dothideomycetes genomes: A test case for predicting lifestyles and emergence of pathogens.</title>
        <authorList>
            <person name="Haridas S."/>
            <person name="Albert R."/>
            <person name="Binder M."/>
            <person name="Bloem J."/>
            <person name="LaButti K."/>
            <person name="Salamov A."/>
            <person name="Andreopoulos B."/>
            <person name="Baker S."/>
            <person name="Barry K."/>
            <person name="Bills G."/>
            <person name="Bluhm B."/>
            <person name="Cannon C."/>
            <person name="Castanera R."/>
            <person name="Culley D."/>
            <person name="Daum C."/>
            <person name="Ezra D."/>
            <person name="Gonzalez J."/>
            <person name="Henrissat B."/>
            <person name="Kuo A."/>
            <person name="Liang C."/>
            <person name="Lipzen A."/>
            <person name="Lutzoni F."/>
            <person name="Magnuson J."/>
            <person name="Mondo S."/>
            <person name="Nolan M."/>
            <person name="Ohm R."/>
            <person name="Pangilinan J."/>
            <person name="Park H.-J."/>
            <person name="Ramirez L."/>
            <person name="Alfaro M."/>
            <person name="Sun H."/>
            <person name="Tritt A."/>
            <person name="Yoshinaga Y."/>
            <person name="Zwiers L.-H."/>
            <person name="Turgeon B."/>
            <person name="Goodwin S."/>
            <person name="Spatafora J."/>
            <person name="Crous P."/>
            <person name="Grigoriev I."/>
        </authorList>
    </citation>
    <scope>NUCLEOTIDE SEQUENCE [LARGE SCALE GENOMIC DNA]</scope>
    <source>
        <strain evidence="3">CBS 304.66</strain>
    </source>
</reference>
<feature type="compositionally biased region" description="Polar residues" evidence="1">
    <location>
        <begin position="30"/>
        <end position="55"/>
    </location>
</feature>
<gene>
    <name evidence="2" type="ORF">CC78DRAFT_608352</name>
</gene>
<organism evidence="2 3">
    <name type="scientific">Lojkania enalia</name>
    <dbReference type="NCBI Taxonomy" id="147567"/>
    <lineage>
        <taxon>Eukaryota</taxon>
        <taxon>Fungi</taxon>
        <taxon>Dikarya</taxon>
        <taxon>Ascomycota</taxon>
        <taxon>Pezizomycotina</taxon>
        <taxon>Dothideomycetes</taxon>
        <taxon>Pleosporomycetidae</taxon>
        <taxon>Pleosporales</taxon>
        <taxon>Pleosporales incertae sedis</taxon>
        <taxon>Lojkania</taxon>
    </lineage>
</organism>
<evidence type="ECO:0000256" key="1">
    <source>
        <dbReference type="SAM" id="MobiDB-lite"/>
    </source>
</evidence>
<keyword evidence="3" id="KW-1185">Reference proteome</keyword>
<protein>
    <submittedName>
        <fullName evidence="2">Uncharacterized protein</fullName>
    </submittedName>
</protein>
<dbReference type="AlphaFoldDB" id="A0A9P4K7B4"/>
<comment type="caution">
    <text evidence="2">The sequence shown here is derived from an EMBL/GenBank/DDBJ whole genome shotgun (WGS) entry which is preliminary data.</text>
</comment>
<feature type="compositionally biased region" description="Basic and acidic residues" evidence="1">
    <location>
        <begin position="139"/>
        <end position="152"/>
    </location>
</feature>